<evidence type="ECO:0000256" key="9">
    <source>
        <dbReference type="RuleBase" id="RU003660"/>
    </source>
</evidence>
<dbReference type="InterPro" id="IPR000630">
    <property type="entry name" value="Ribosomal_uS8"/>
</dbReference>
<evidence type="ECO:0000256" key="7">
    <source>
        <dbReference type="ARBA" id="ARBA00046740"/>
    </source>
</evidence>
<evidence type="ECO:0000256" key="3">
    <source>
        <dbReference type="ARBA" id="ARBA00022884"/>
    </source>
</evidence>
<evidence type="ECO:0000256" key="8">
    <source>
        <dbReference type="HAMAP-Rule" id="MF_01302"/>
    </source>
</evidence>
<dbReference type="InterPro" id="IPR047863">
    <property type="entry name" value="Ribosomal_uS8_CS"/>
</dbReference>
<evidence type="ECO:0000313" key="11">
    <source>
        <dbReference type="Proteomes" id="UP000252147"/>
    </source>
</evidence>
<dbReference type="Gene3D" id="3.30.1490.10">
    <property type="match status" value="1"/>
</dbReference>
<evidence type="ECO:0000256" key="1">
    <source>
        <dbReference type="ARBA" id="ARBA00006471"/>
    </source>
</evidence>
<comment type="similarity">
    <text evidence="1 8 9">Belongs to the universal ribosomal protein uS8 family.</text>
</comment>
<comment type="subunit">
    <text evidence="7 8">Part of the 30S ribosomal subunit. Contacts proteins S5 and S12.</text>
</comment>
<evidence type="ECO:0000256" key="4">
    <source>
        <dbReference type="ARBA" id="ARBA00022980"/>
    </source>
</evidence>
<dbReference type="GO" id="GO:0005840">
    <property type="term" value="C:ribosome"/>
    <property type="evidence" value="ECO:0007669"/>
    <property type="project" value="UniProtKB-KW"/>
</dbReference>
<dbReference type="PANTHER" id="PTHR11758">
    <property type="entry name" value="40S RIBOSOMAL PROTEIN S15A"/>
    <property type="match status" value="1"/>
</dbReference>
<evidence type="ECO:0000256" key="5">
    <source>
        <dbReference type="ARBA" id="ARBA00023274"/>
    </source>
</evidence>
<dbReference type="FunFam" id="3.30.1370.30:FF:000002">
    <property type="entry name" value="30S ribosomal protein S8"/>
    <property type="match status" value="1"/>
</dbReference>
<comment type="caution">
    <text evidence="10">The sequence shown here is derived from an EMBL/GenBank/DDBJ whole genome shotgun (WGS) entry which is preliminary data.</text>
</comment>
<dbReference type="SUPFAM" id="SSF56047">
    <property type="entry name" value="Ribosomal protein S8"/>
    <property type="match status" value="1"/>
</dbReference>
<dbReference type="Pfam" id="PF00410">
    <property type="entry name" value="Ribosomal_S8"/>
    <property type="match status" value="1"/>
</dbReference>
<evidence type="ECO:0000256" key="6">
    <source>
        <dbReference type="ARBA" id="ARBA00035258"/>
    </source>
</evidence>
<accession>A0A368BKU7</accession>
<evidence type="ECO:0000256" key="2">
    <source>
        <dbReference type="ARBA" id="ARBA00022730"/>
    </source>
</evidence>
<keyword evidence="5 8" id="KW-0687">Ribonucleoprotein</keyword>
<dbReference type="Proteomes" id="UP000252147">
    <property type="component" value="Unassembled WGS sequence"/>
</dbReference>
<keyword evidence="4 8" id="KW-0689">Ribosomal protein</keyword>
<evidence type="ECO:0000313" key="10">
    <source>
        <dbReference type="EMBL" id="RCL37949.1"/>
    </source>
</evidence>
<dbReference type="NCBIfam" id="NF001109">
    <property type="entry name" value="PRK00136.1"/>
    <property type="match status" value="1"/>
</dbReference>
<protein>
    <recommendedName>
        <fullName evidence="6 8">Small ribosomal subunit protein uS8</fullName>
    </recommendedName>
</protein>
<reference evidence="10 11" key="1">
    <citation type="journal article" date="2018" name="Microbiome">
        <title>Fine metagenomic profile of the Mediterranean stratified and mixed water columns revealed by assembly and recruitment.</title>
        <authorList>
            <person name="Haro-Moreno J.M."/>
            <person name="Lopez-Perez M."/>
            <person name="De La Torre J.R."/>
            <person name="Picazo A."/>
            <person name="Camacho A."/>
            <person name="Rodriguez-Valera F."/>
        </authorList>
    </citation>
    <scope>NUCLEOTIDE SEQUENCE [LARGE SCALE GENOMIC DNA]</scope>
    <source>
        <strain evidence="10">MED-G83</strain>
    </source>
</reference>
<dbReference type="FunFam" id="3.30.1490.10:FF:000001">
    <property type="entry name" value="30S ribosomal protein S8"/>
    <property type="match status" value="1"/>
</dbReference>
<dbReference type="GO" id="GO:0005737">
    <property type="term" value="C:cytoplasm"/>
    <property type="evidence" value="ECO:0007669"/>
    <property type="project" value="UniProtKB-ARBA"/>
</dbReference>
<dbReference type="HAMAP" id="MF_01302_B">
    <property type="entry name" value="Ribosomal_uS8_B"/>
    <property type="match status" value="1"/>
</dbReference>
<keyword evidence="3 8" id="KW-0694">RNA-binding</keyword>
<dbReference type="GO" id="GO:1990904">
    <property type="term" value="C:ribonucleoprotein complex"/>
    <property type="evidence" value="ECO:0007669"/>
    <property type="project" value="UniProtKB-KW"/>
</dbReference>
<organism evidence="10 11">
    <name type="scientific">SAR86 cluster bacterium</name>
    <dbReference type="NCBI Taxonomy" id="2030880"/>
    <lineage>
        <taxon>Bacteria</taxon>
        <taxon>Pseudomonadati</taxon>
        <taxon>Pseudomonadota</taxon>
        <taxon>Gammaproteobacteria</taxon>
        <taxon>SAR86 cluster</taxon>
    </lineage>
</organism>
<proteinExistence type="inferred from homology"/>
<dbReference type="AlphaFoldDB" id="A0A368BKU7"/>
<dbReference type="GO" id="GO:0019843">
    <property type="term" value="F:rRNA binding"/>
    <property type="evidence" value="ECO:0007669"/>
    <property type="project" value="UniProtKB-UniRule"/>
</dbReference>
<dbReference type="GO" id="GO:0006412">
    <property type="term" value="P:translation"/>
    <property type="evidence" value="ECO:0007669"/>
    <property type="project" value="UniProtKB-UniRule"/>
</dbReference>
<dbReference type="Gene3D" id="3.30.1370.30">
    <property type="match status" value="1"/>
</dbReference>
<dbReference type="PROSITE" id="PS00053">
    <property type="entry name" value="RIBOSOMAL_S8"/>
    <property type="match status" value="1"/>
</dbReference>
<keyword evidence="2 8" id="KW-0699">rRNA-binding</keyword>
<dbReference type="EMBL" id="QOPD01000006">
    <property type="protein sequence ID" value="RCL37949.1"/>
    <property type="molecule type" value="Genomic_DNA"/>
</dbReference>
<dbReference type="InterPro" id="IPR035987">
    <property type="entry name" value="Ribosomal_uS8_sf"/>
</dbReference>
<name>A0A368BKU7_9GAMM</name>
<dbReference type="GO" id="GO:0003735">
    <property type="term" value="F:structural constituent of ribosome"/>
    <property type="evidence" value="ECO:0007669"/>
    <property type="project" value="InterPro"/>
</dbReference>
<sequence>MTDPIADLLTRIRNAHLRGKETVNAPFSKLKHEILKLLVKEGYVSSVKKVKKEFDELEITLKYVGESPVIKEIKRESRPGLRKYLSHKDIKPYKGGLGIKVISTSKGLLTDKQAIKDQVGGEVICRVF</sequence>
<gene>
    <name evidence="8" type="primary">rpsH</name>
    <name evidence="10" type="ORF">DBW97_03940</name>
</gene>
<comment type="function">
    <text evidence="8">One of the primary rRNA binding proteins, it binds directly to 16S rRNA central domain where it helps coordinate assembly of the platform of the 30S subunit.</text>
</comment>